<name>Q5YZR5_NOCFA</name>
<keyword evidence="2" id="KW-1185">Reference proteome</keyword>
<reference evidence="1 2" key="1">
    <citation type="journal article" date="2004" name="Proc. Natl. Acad. Sci. U.S.A.">
        <title>The complete genomic sequence of Nocardia farcinica IFM 10152.</title>
        <authorList>
            <person name="Ishikawa J."/>
            <person name="Yamashita A."/>
            <person name="Mikami Y."/>
            <person name="Hoshino Y."/>
            <person name="Kurita H."/>
            <person name="Hotta K."/>
            <person name="Shiba T."/>
            <person name="Hattori M."/>
        </authorList>
    </citation>
    <scope>NUCLEOTIDE SEQUENCE [LARGE SCALE GENOMIC DNA]</scope>
    <source>
        <strain evidence="1 2">IFM 10152</strain>
    </source>
</reference>
<sequence>MQRGWSIHQSDMATVFGYEGHQLVVRWSDHGVATAGELRRGGTVVTRRGWFPDREVGAWVREQLADLPRQELARVRRSLLDSVAEATEVQP</sequence>
<protein>
    <submittedName>
        <fullName evidence="1">Uncharacterized protein</fullName>
    </submittedName>
</protein>
<proteinExistence type="predicted"/>
<dbReference type="STRING" id="247156.NFA_14810"/>
<dbReference type="EMBL" id="AP006618">
    <property type="protein sequence ID" value="BAD56326.1"/>
    <property type="molecule type" value="Genomic_DNA"/>
</dbReference>
<evidence type="ECO:0000313" key="1">
    <source>
        <dbReference type="EMBL" id="BAD56326.1"/>
    </source>
</evidence>
<dbReference type="HOGENOM" id="CLU_2423980_0_0_11"/>
<dbReference type="Proteomes" id="UP000006820">
    <property type="component" value="Chromosome"/>
</dbReference>
<dbReference type="AlphaFoldDB" id="Q5YZR5"/>
<accession>Q5YZR5</accession>
<dbReference type="KEGG" id="nfa:NFA_14810"/>
<gene>
    <name evidence="1" type="ordered locus">NFA_14810</name>
</gene>
<evidence type="ECO:0000313" key="2">
    <source>
        <dbReference type="Proteomes" id="UP000006820"/>
    </source>
</evidence>
<organism evidence="1 2">
    <name type="scientific">Nocardia farcinica (strain IFM 10152)</name>
    <dbReference type="NCBI Taxonomy" id="247156"/>
    <lineage>
        <taxon>Bacteria</taxon>
        <taxon>Bacillati</taxon>
        <taxon>Actinomycetota</taxon>
        <taxon>Actinomycetes</taxon>
        <taxon>Mycobacteriales</taxon>
        <taxon>Nocardiaceae</taxon>
        <taxon>Nocardia</taxon>
    </lineage>
</organism>